<accession>A0AAP4FH82</accession>
<organism evidence="1 2">
    <name type="scientific">Pseudoglutamicibacter cumminsii</name>
    <dbReference type="NCBI Taxonomy" id="156979"/>
    <lineage>
        <taxon>Bacteria</taxon>
        <taxon>Bacillati</taxon>
        <taxon>Actinomycetota</taxon>
        <taxon>Actinomycetes</taxon>
        <taxon>Micrococcales</taxon>
        <taxon>Micrococcaceae</taxon>
        <taxon>Pseudoglutamicibacter</taxon>
    </lineage>
</organism>
<reference evidence="1" key="1">
    <citation type="submission" date="2023-05" db="EMBL/GenBank/DDBJ databases">
        <title>Cataloging the Phylogenetic Diversity of Human Bladder Bacteria.</title>
        <authorList>
            <person name="Du J."/>
        </authorList>
    </citation>
    <scope>NUCLEOTIDE SEQUENCE</scope>
    <source>
        <strain evidence="1">UMB9978</strain>
    </source>
</reference>
<proteinExistence type="predicted"/>
<protein>
    <submittedName>
        <fullName evidence="1">Uncharacterized protein</fullName>
    </submittedName>
</protein>
<dbReference type="AlphaFoldDB" id="A0AAP4FH82"/>
<name>A0AAP4FH82_9MICC</name>
<dbReference type="RefSeq" id="WP_204881041.1">
    <property type="nucleotide sequence ID" value="NZ_JAFBCO010000001.1"/>
</dbReference>
<comment type="caution">
    <text evidence="1">The sequence shown here is derived from an EMBL/GenBank/DDBJ whole genome shotgun (WGS) entry which is preliminary data.</text>
</comment>
<dbReference type="Gene3D" id="3.10.450.590">
    <property type="match status" value="1"/>
</dbReference>
<evidence type="ECO:0000313" key="2">
    <source>
        <dbReference type="Proteomes" id="UP001240483"/>
    </source>
</evidence>
<sequence>MDPLTHIHHCTQAVSLAEHQLEDAVTQARSAGHSWADIGKALNVSRQAAFKRFGTVRNPFTGETMAPKPTTHLPDISDQLIRHIARGEENETITMLDPGVRDDLPWSVISQVWTEILTDLGELQEITEQTVVPIKGNPETDAVDTLTAKNIGTAVVASTLRHEAGELTSRIAISRDGTVVGVLFLPTDVTDYQF</sequence>
<evidence type="ECO:0000313" key="1">
    <source>
        <dbReference type="EMBL" id="MDK6275787.1"/>
    </source>
</evidence>
<gene>
    <name evidence="1" type="ORF">QP116_08605</name>
</gene>
<dbReference type="EMBL" id="JASODW010000012">
    <property type="protein sequence ID" value="MDK6275787.1"/>
    <property type="molecule type" value="Genomic_DNA"/>
</dbReference>
<dbReference type="Proteomes" id="UP001240483">
    <property type="component" value="Unassembled WGS sequence"/>
</dbReference>